<dbReference type="EMBL" id="QLLL01000010">
    <property type="protein sequence ID" value="RAI99466.1"/>
    <property type="molecule type" value="Genomic_DNA"/>
</dbReference>
<protein>
    <submittedName>
        <fullName evidence="13">TonB-linked SusC/RagA family outer membrane protein</fullName>
    </submittedName>
</protein>
<feature type="chain" id="PRO_5016435427" evidence="10">
    <location>
        <begin position="25"/>
        <end position="1025"/>
    </location>
</feature>
<dbReference type="FunFam" id="2.60.40.1120:FF:000003">
    <property type="entry name" value="Outer membrane protein Omp121"/>
    <property type="match status" value="1"/>
</dbReference>
<keyword evidence="7 8" id="KW-0998">Cell outer membrane</keyword>
<evidence type="ECO:0000256" key="5">
    <source>
        <dbReference type="ARBA" id="ARBA00023077"/>
    </source>
</evidence>
<evidence type="ECO:0000256" key="4">
    <source>
        <dbReference type="ARBA" id="ARBA00022692"/>
    </source>
</evidence>
<evidence type="ECO:0000256" key="9">
    <source>
        <dbReference type="RuleBase" id="RU003357"/>
    </source>
</evidence>
<comment type="caution">
    <text evidence="13">The sequence shown here is derived from an EMBL/GenBank/DDBJ whole genome shotgun (WGS) entry which is preliminary data.</text>
</comment>
<reference evidence="13 14" key="1">
    <citation type="submission" date="2018-06" db="EMBL/GenBank/DDBJ databases">
        <title>Genomic Encyclopedia of Archaeal and Bacterial Type Strains, Phase II (KMG-II): from individual species to whole genera.</title>
        <authorList>
            <person name="Goeker M."/>
        </authorList>
    </citation>
    <scope>NUCLEOTIDE SEQUENCE [LARGE SCALE GENOMIC DNA]</scope>
    <source>
        <strain evidence="13 14">DSM 23857</strain>
    </source>
</reference>
<dbReference type="Gene3D" id="2.170.130.10">
    <property type="entry name" value="TonB-dependent receptor, plug domain"/>
    <property type="match status" value="1"/>
</dbReference>
<keyword evidence="14" id="KW-1185">Reference proteome</keyword>
<feature type="domain" description="TonB-dependent receptor-like beta-barrel" evidence="11">
    <location>
        <begin position="412"/>
        <end position="766"/>
    </location>
</feature>
<dbReference type="Pfam" id="PF00593">
    <property type="entry name" value="TonB_dep_Rec_b-barrel"/>
    <property type="match status" value="1"/>
</dbReference>
<dbReference type="InterPro" id="IPR039426">
    <property type="entry name" value="TonB-dep_rcpt-like"/>
</dbReference>
<name>A0A327QCR7_9BACT</name>
<evidence type="ECO:0000259" key="11">
    <source>
        <dbReference type="Pfam" id="PF00593"/>
    </source>
</evidence>
<gene>
    <name evidence="13" type="ORF">LX64_04600</name>
</gene>
<evidence type="ECO:0000256" key="3">
    <source>
        <dbReference type="ARBA" id="ARBA00022452"/>
    </source>
</evidence>
<dbReference type="SUPFAM" id="SSF56935">
    <property type="entry name" value="Porins"/>
    <property type="match status" value="1"/>
</dbReference>
<comment type="similarity">
    <text evidence="8 9">Belongs to the TonB-dependent receptor family.</text>
</comment>
<dbReference type="Gene3D" id="2.60.40.1120">
    <property type="entry name" value="Carboxypeptidase-like, regulatory domain"/>
    <property type="match status" value="1"/>
</dbReference>
<dbReference type="NCBIfam" id="TIGR04056">
    <property type="entry name" value="OMP_RagA_SusC"/>
    <property type="match status" value="1"/>
</dbReference>
<evidence type="ECO:0000313" key="13">
    <source>
        <dbReference type="EMBL" id="RAI99466.1"/>
    </source>
</evidence>
<keyword evidence="3 8" id="KW-1134">Transmembrane beta strand</keyword>
<proteinExistence type="inferred from homology"/>
<feature type="domain" description="TonB-dependent receptor plug" evidence="12">
    <location>
        <begin position="116"/>
        <end position="221"/>
    </location>
</feature>
<evidence type="ECO:0000256" key="10">
    <source>
        <dbReference type="SAM" id="SignalP"/>
    </source>
</evidence>
<keyword evidence="6 8" id="KW-0472">Membrane</keyword>
<evidence type="ECO:0000256" key="6">
    <source>
        <dbReference type="ARBA" id="ARBA00023136"/>
    </source>
</evidence>
<accession>A0A327QCR7</accession>
<dbReference type="InterPro" id="IPR023996">
    <property type="entry name" value="TonB-dep_OMP_SusC/RagA"/>
</dbReference>
<dbReference type="OrthoDB" id="778172at2"/>
<keyword evidence="4 8" id="KW-0812">Transmembrane</keyword>
<keyword evidence="2 8" id="KW-0813">Transport</keyword>
<evidence type="ECO:0000256" key="1">
    <source>
        <dbReference type="ARBA" id="ARBA00004571"/>
    </source>
</evidence>
<keyword evidence="10" id="KW-0732">Signal</keyword>
<dbReference type="InterPro" id="IPR008969">
    <property type="entry name" value="CarboxyPept-like_regulatory"/>
</dbReference>
<evidence type="ECO:0000259" key="12">
    <source>
        <dbReference type="Pfam" id="PF07715"/>
    </source>
</evidence>
<dbReference type="InterPro" id="IPR000531">
    <property type="entry name" value="Beta-barrel_TonB"/>
</dbReference>
<dbReference type="GO" id="GO:0009279">
    <property type="term" value="C:cell outer membrane"/>
    <property type="evidence" value="ECO:0007669"/>
    <property type="project" value="UniProtKB-SubCell"/>
</dbReference>
<dbReference type="PROSITE" id="PS52016">
    <property type="entry name" value="TONB_DEPENDENT_REC_3"/>
    <property type="match status" value="1"/>
</dbReference>
<sequence length="1025" mass="112007">MSMKRLIQLPLLLLLLVLGVAAHAQNKTVTGKVLDEKGTGLPGASILIKGTSNGVATQPNGSFSISAPNNATLVFSFIGYKSQEIQIGNQSDFTVRLQPSNTTMDELVVIGYGAQKKKDLTGSVGSVKGDAIKNVPATNVTEAIQGRVAGVEVVKNSGEPGAAPSIIIRGLSSLNQPQPLYIVDGVRTSGDNINIQDIATVDILKDASAAAIYGSAAAGGVIVITTKRGQGAKPVINLNARYGITKPKLVKLMDKQGFLDLMKIVRPTLYAGMNTDTLPNTNWVDALYGDASEQNYNLSIAGSTPSVNYLFSGFYNKQDGIYIKNSSDIAGARINTDYKINDWLKIGEQVYFTSRKTIPPVGSEAQLHNAPFRTVPTMAIYEKDGTYGRSPIGFAGPNPFGAAMAAKAENFKQNFQGNVYGEVKLPFHLTFKTTYGYSYYQETQDMYQGPYNFGEVKNPSNFLNKLYYQNRQVYSNYLLTYDQTFGKHQITALAGYEQITNKSNNINVTESNVGLPTYSFIQTSGTAFTVNGVNDPNGLIKSFFGRLNYNYAGKYYISGSIRRDANFTVFGPGKQAGVFPAASAGWNISEEKFFEPAKKIVDNLKIRGSYGTLGNSNIPAYLFLSTYNQVGMQNYFPGAPAVIANNINFIPNPNIHWETLHETNIGIDGEALRNRMYFSIDWYDKTTKEMLYALPISTSSGITSAYYTNIGSVRNRGIELMLGYKDKVGELGYDVTFTAGFNKNKVLNLDNINSNYILDGYNYYSNGDPGFSVMPGQNVTITKVGAPFGQFYGFKTLGLFKSDEEANKSAQKGVARAGDLIFEDVTGDGKITDEDRTVIGDPNPDMVYGINLRFTYKGFDIAMLFNGVAGVDLFNGVKAYSMYPFADGNTTNKVWGASFLNGNDLTDQPRLGVQNPNGTFTLDPNKNYTTVNSYFVENGNYLKLKNLQIGYNFNHKLLERAKISSARVFLMANNLFTITRYTGLDPEVGGAFSARSFGAVTTRGLDAVSQYPQTRIFSIGVDLSF</sequence>
<evidence type="ECO:0000256" key="7">
    <source>
        <dbReference type="ARBA" id="ARBA00023237"/>
    </source>
</evidence>
<dbReference type="NCBIfam" id="TIGR04057">
    <property type="entry name" value="SusC_RagA_signa"/>
    <property type="match status" value="1"/>
</dbReference>
<dbReference type="InterPro" id="IPR023997">
    <property type="entry name" value="TonB-dep_OMP_SusC/RagA_CS"/>
</dbReference>
<dbReference type="Gene3D" id="2.40.170.20">
    <property type="entry name" value="TonB-dependent receptor, beta-barrel domain"/>
    <property type="match status" value="1"/>
</dbReference>
<dbReference type="AlphaFoldDB" id="A0A327QCR7"/>
<dbReference type="Pfam" id="PF13715">
    <property type="entry name" value="CarbopepD_reg_2"/>
    <property type="match status" value="1"/>
</dbReference>
<evidence type="ECO:0000256" key="2">
    <source>
        <dbReference type="ARBA" id="ARBA00022448"/>
    </source>
</evidence>
<dbReference type="InterPro" id="IPR012910">
    <property type="entry name" value="Plug_dom"/>
</dbReference>
<organism evidence="13 14">
    <name type="scientific">Chitinophaga skermanii</name>
    <dbReference type="NCBI Taxonomy" id="331697"/>
    <lineage>
        <taxon>Bacteria</taxon>
        <taxon>Pseudomonadati</taxon>
        <taxon>Bacteroidota</taxon>
        <taxon>Chitinophagia</taxon>
        <taxon>Chitinophagales</taxon>
        <taxon>Chitinophagaceae</taxon>
        <taxon>Chitinophaga</taxon>
    </lineage>
</organism>
<dbReference type="InterPro" id="IPR037066">
    <property type="entry name" value="Plug_dom_sf"/>
</dbReference>
<comment type="subcellular location">
    <subcellularLocation>
        <location evidence="1 8">Cell outer membrane</location>
        <topology evidence="1 8">Multi-pass membrane protein</topology>
    </subcellularLocation>
</comment>
<evidence type="ECO:0000256" key="8">
    <source>
        <dbReference type="PROSITE-ProRule" id="PRU01360"/>
    </source>
</evidence>
<dbReference type="Pfam" id="PF07715">
    <property type="entry name" value="Plug"/>
    <property type="match status" value="1"/>
</dbReference>
<evidence type="ECO:0000313" key="14">
    <source>
        <dbReference type="Proteomes" id="UP000249547"/>
    </source>
</evidence>
<dbReference type="Proteomes" id="UP000249547">
    <property type="component" value="Unassembled WGS sequence"/>
</dbReference>
<dbReference type="SUPFAM" id="SSF49464">
    <property type="entry name" value="Carboxypeptidase regulatory domain-like"/>
    <property type="match status" value="1"/>
</dbReference>
<feature type="signal peptide" evidence="10">
    <location>
        <begin position="1"/>
        <end position="24"/>
    </location>
</feature>
<keyword evidence="5 9" id="KW-0798">TonB box</keyword>
<dbReference type="InterPro" id="IPR036942">
    <property type="entry name" value="Beta-barrel_TonB_sf"/>
</dbReference>